<feature type="binding site" evidence="1">
    <location>
        <position position="54"/>
    </location>
    <ligand>
        <name>Mg(2+)</name>
        <dbReference type="ChEBI" id="CHEBI:18420"/>
        <label>1</label>
    </ligand>
</feature>
<accession>A0A5K7XFH1</accession>
<feature type="binding site" evidence="1">
    <location>
        <position position="261"/>
    </location>
    <ligand>
        <name>Mg(2+)</name>
        <dbReference type="ChEBI" id="CHEBI:18420"/>
        <label>1</label>
    </ligand>
</feature>
<keyword evidence="2" id="KW-0378">Hydrolase</keyword>
<dbReference type="InterPro" id="IPR005502">
    <property type="entry name" value="Ribosyl_crysJ1"/>
</dbReference>
<evidence type="ECO:0000313" key="2">
    <source>
        <dbReference type="EMBL" id="BBO35614.1"/>
    </source>
</evidence>
<dbReference type="GO" id="GO:0046872">
    <property type="term" value="F:metal ion binding"/>
    <property type="evidence" value="ECO:0007669"/>
    <property type="project" value="UniProtKB-KW"/>
</dbReference>
<keyword evidence="1" id="KW-0479">Metal-binding</keyword>
<dbReference type="KEGG" id="lpav:PLANPX_5226"/>
<keyword evidence="1" id="KW-0460">Magnesium</keyword>
<sequence>MDRYSHILGCILGAAVGDAAGLRREGLSRRRAARLYGVDAVRPELIFGKGFCSDDTEHTLLAAYSLARTGCQPQEFEREFAQQLKRWIATAPVGVGFATLKACLRLLVGFGPAHSGVRSAGNGPAMRSAILGVVASSTEALIALNRCSTRLTHTDPRAEEGALLVARAARLTIDGNQQTPLELLHAASQDATGDELRRRIANAVAALERGESPQEFADSQDWIGGVTGYVNQSVPAALYCWASSPTDMRACVTNAVLLGGDTDSVASIAGAICGANIGVEGVPGDWVARLSEWPRTTEWMATLARSLDEAAASHSPAQTPSLRWTATLGRNLVVAAVVIELALRRLLPPY</sequence>
<gene>
    <name evidence="2" type="ORF">PLANPX_5226</name>
</gene>
<dbReference type="RefSeq" id="WP_152100957.1">
    <property type="nucleotide sequence ID" value="NZ_AP021861.1"/>
</dbReference>
<dbReference type="InterPro" id="IPR036705">
    <property type="entry name" value="Ribosyl_crysJ1_sf"/>
</dbReference>
<keyword evidence="3" id="KW-1185">Reference proteome</keyword>
<organism evidence="2 3">
    <name type="scientific">Lacipirellula parvula</name>
    <dbReference type="NCBI Taxonomy" id="2650471"/>
    <lineage>
        <taxon>Bacteria</taxon>
        <taxon>Pseudomonadati</taxon>
        <taxon>Planctomycetota</taxon>
        <taxon>Planctomycetia</taxon>
        <taxon>Pirellulales</taxon>
        <taxon>Lacipirellulaceae</taxon>
        <taxon>Lacipirellula</taxon>
    </lineage>
</organism>
<dbReference type="Proteomes" id="UP000326837">
    <property type="component" value="Chromosome"/>
</dbReference>
<dbReference type="AlphaFoldDB" id="A0A5K7XFH1"/>
<dbReference type="Pfam" id="PF03747">
    <property type="entry name" value="ADP_ribosyl_GH"/>
    <property type="match status" value="1"/>
</dbReference>
<dbReference type="PANTHER" id="PTHR16222:SF12">
    <property type="entry name" value="ADP-RIBOSYLGLYCOHYDROLASE-RELATED"/>
    <property type="match status" value="1"/>
</dbReference>
<dbReference type="GO" id="GO:0016787">
    <property type="term" value="F:hydrolase activity"/>
    <property type="evidence" value="ECO:0007669"/>
    <property type="project" value="UniProtKB-KW"/>
</dbReference>
<feature type="binding site" evidence="1">
    <location>
        <position position="264"/>
    </location>
    <ligand>
        <name>Mg(2+)</name>
        <dbReference type="ChEBI" id="CHEBI:18420"/>
        <label>1</label>
    </ligand>
</feature>
<reference evidence="3" key="1">
    <citation type="submission" date="2019-10" db="EMBL/GenBank/DDBJ databases">
        <title>Lacipirellula parvula gen. nov., sp. nov., representing a lineage of planctomycetes widespread in freshwater anoxic habitats, and description of the family Lacipirellulaceae.</title>
        <authorList>
            <person name="Dedysh S.N."/>
            <person name="Kulichevskaya I.S."/>
            <person name="Beletsky A.V."/>
            <person name="Rakitin A.L."/>
            <person name="Mardanov A.V."/>
            <person name="Ivanova A.A."/>
            <person name="Saltykova V.X."/>
            <person name="Rijpstra W.I.C."/>
            <person name="Sinninghe Damste J.S."/>
            <person name="Ravin N.V."/>
        </authorList>
    </citation>
    <scope>NUCLEOTIDE SEQUENCE [LARGE SCALE GENOMIC DNA]</scope>
    <source>
        <strain evidence="3">PX69</strain>
    </source>
</reference>
<feature type="binding site" evidence="1">
    <location>
        <position position="53"/>
    </location>
    <ligand>
        <name>Mg(2+)</name>
        <dbReference type="ChEBI" id="CHEBI:18420"/>
        <label>1</label>
    </ligand>
</feature>
<feature type="binding site" evidence="1">
    <location>
        <position position="263"/>
    </location>
    <ligand>
        <name>Mg(2+)</name>
        <dbReference type="ChEBI" id="CHEBI:18420"/>
        <label>1</label>
    </ligand>
</feature>
<evidence type="ECO:0000256" key="1">
    <source>
        <dbReference type="PIRSR" id="PIRSR605502-1"/>
    </source>
</evidence>
<protein>
    <submittedName>
        <fullName evidence="2">ADP-ribosylglycohydrolase</fullName>
    </submittedName>
</protein>
<evidence type="ECO:0000313" key="3">
    <source>
        <dbReference type="Proteomes" id="UP000326837"/>
    </source>
</evidence>
<dbReference type="PANTHER" id="PTHR16222">
    <property type="entry name" value="ADP-RIBOSYLGLYCOHYDROLASE"/>
    <property type="match status" value="1"/>
</dbReference>
<name>A0A5K7XFH1_9BACT</name>
<dbReference type="SUPFAM" id="SSF101478">
    <property type="entry name" value="ADP-ribosylglycohydrolase"/>
    <property type="match status" value="1"/>
</dbReference>
<dbReference type="EMBL" id="AP021861">
    <property type="protein sequence ID" value="BBO35614.1"/>
    <property type="molecule type" value="Genomic_DNA"/>
</dbReference>
<feature type="binding site" evidence="1">
    <location>
        <position position="55"/>
    </location>
    <ligand>
        <name>Mg(2+)</name>
        <dbReference type="ChEBI" id="CHEBI:18420"/>
        <label>1</label>
    </ligand>
</feature>
<proteinExistence type="predicted"/>
<dbReference type="Gene3D" id="1.10.4080.10">
    <property type="entry name" value="ADP-ribosylation/Crystallin J1"/>
    <property type="match status" value="1"/>
</dbReference>
<comment type="cofactor">
    <cofactor evidence="1">
        <name>Mg(2+)</name>
        <dbReference type="ChEBI" id="CHEBI:18420"/>
    </cofactor>
    <text evidence="1">Binds 2 magnesium ions per subunit.</text>
</comment>
<dbReference type="InterPro" id="IPR050792">
    <property type="entry name" value="ADP-ribosylglycohydrolase"/>
</dbReference>